<evidence type="ECO:0000256" key="1">
    <source>
        <dbReference type="ARBA" id="ARBA00009995"/>
    </source>
</evidence>
<dbReference type="Proteomes" id="UP001396334">
    <property type="component" value="Unassembled WGS sequence"/>
</dbReference>
<dbReference type="InterPro" id="IPR035595">
    <property type="entry name" value="UDP_glycos_trans_CS"/>
</dbReference>
<dbReference type="Pfam" id="PF00201">
    <property type="entry name" value="UDPGT"/>
    <property type="match status" value="1"/>
</dbReference>
<dbReference type="EC" id="2.4.1.-" evidence="4"/>
<name>A0ABR2RLD9_9ROSI</name>
<keyword evidence="7" id="KW-1185">Reference proteome</keyword>
<comment type="similarity">
    <text evidence="1 3">Belongs to the UDP-glycosyltransferase family.</text>
</comment>
<keyword evidence="2 3" id="KW-0808">Transferase</keyword>
<dbReference type="EMBL" id="JBBPBN010000022">
    <property type="protein sequence ID" value="KAK9013765.1"/>
    <property type="molecule type" value="Genomic_DNA"/>
</dbReference>
<gene>
    <name evidence="6" type="ORF">V6N11_041761</name>
</gene>
<dbReference type="PROSITE" id="PS00375">
    <property type="entry name" value="UDPGT"/>
    <property type="match status" value="1"/>
</dbReference>
<dbReference type="InterPro" id="IPR002213">
    <property type="entry name" value="UDP_glucos_trans"/>
</dbReference>
<keyword evidence="5" id="KW-0175">Coiled coil</keyword>
<feature type="coiled-coil region" evidence="5">
    <location>
        <begin position="498"/>
        <end position="525"/>
    </location>
</feature>
<evidence type="ECO:0000313" key="7">
    <source>
        <dbReference type="Proteomes" id="UP001396334"/>
    </source>
</evidence>
<dbReference type="Gene3D" id="3.40.50.2000">
    <property type="entry name" value="Glycogen Phosphorylase B"/>
    <property type="match status" value="2"/>
</dbReference>
<evidence type="ECO:0000256" key="4">
    <source>
        <dbReference type="RuleBase" id="RU362057"/>
    </source>
</evidence>
<evidence type="ECO:0000313" key="6">
    <source>
        <dbReference type="EMBL" id="KAK9013765.1"/>
    </source>
</evidence>
<protein>
    <recommendedName>
        <fullName evidence="4">Glycosyltransferase</fullName>
        <ecNumber evidence="4">2.4.1.-</ecNumber>
    </recommendedName>
</protein>
<proteinExistence type="inferred from homology"/>
<sequence length="555" mass="61940">MASALGTKRVELSISTPPVFFLNSQTRNHVRLWSRWCESPLSRGIVVFLESEALESLAAAALSSSAMAMDNKCEVVFIPHPSIGNLVPVVEFARNLTRHDPRFSATVFIITVHQRPIVNLYTQSLPNAASRSDRIKFIHLPTVEHPTPDQYQSSLGYLSLFIDKHKPHVKHAISHLISTTSVAALFVDMFTTSMIDVANQLRIPCYFFFASPASFLGFMFHLPELDKQLAVDFVESDSGLIVPKRSAVELIVPSFAKPLPPNLLPTSVLKRNKDGYFWYLEHARRYSETRGIVVNTFLELEPHAIGSLSFNGFPPVYPVGPILDHAGSARWHTDGAKQDSIMKWLDDQPLSSVVFLCFGSMGSLEGSQLREIAFGLERSGYHFLWSIRKPSNGKLDLPGEYTNVEAVLPSGFLDRTAGLGLVCGWVQQVKVLSHPAIGGFVSHCGWNSILESIWHGVPIATWPVYAEQQMNAFELVKELGLGVEIRLDYRDGSDLVAADEFERALRHLMDDRDEVKAKVKEMKIKSRMAVLENGSSYKSLESLIQEISSRTQGFK</sequence>
<evidence type="ECO:0000256" key="5">
    <source>
        <dbReference type="SAM" id="Coils"/>
    </source>
</evidence>
<comment type="caution">
    <text evidence="6">The sequence shown here is derived from an EMBL/GenBank/DDBJ whole genome shotgun (WGS) entry which is preliminary data.</text>
</comment>
<dbReference type="InterPro" id="IPR050481">
    <property type="entry name" value="UDP-glycosyltransf_plant"/>
</dbReference>
<accession>A0ABR2RLD9</accession>
<dbReference type="SUPFAM" id="SSF53756">
    <property type="entry name" value="UDP-Glycosyltransferase/glycogen phosphorylase"/>
    <property type="match status" value="1"/>
</dbReference>
<dbReference type="PANTHER" id="PTHR48048">
    <property type="entry name" value="GLYCOSYLTRANSFERASE"/>
    <property type="match status" value="1"/>
</dbReference>
<evidence type="ECO:0000256" key="2">
    <source>
        <dbReference type="ARBA" id="ARBA00022679"/>
    </source>
</evidence>
<dbReference type="CDD" id="cd03784">
    <property type="entry name" value="GT1_Gtf-like"/>
    <property type="match status" value="1"/>
</dbReference>
<keyword evidence="3" id="KW-0328">Glycosyltransferase</keyword>
<reference evidence="6 7" key="1">
    <citation type="journal article" date="2024" name="G3 (Bethesda)">
        <title>Genome assembly of Hibiscus sabdariffa L. provides insights into metabolisms of medicinal natural products.</title>
        <authorList>
            <person name="Kim T."/>
        </authorList>
    </citation>
    <scope>NUCLEOTIDE SEQUENCE [LARGE SCALE GENOMIC DNA]</scope>
    <source>
        <strain evidence="6">TK-2024</strain>
        <tissue evidence="6">Old leaves</tissue>
    </source>
</reference>
<evidence type="ECO:0000256" key="3">
    <source>
        <dbReference type="RuleBase" id="RU003718"/>
    </source>
</evidence>
<organism evidence="6 7">
    <name type="scientific">Hibiscus sabdariffa</name>
    <name type="common">roselle</name>
    <dbReference type="NCBI Taxonomy" id="183260"/>
    <lineage>
        <taxon>Eukaryota</taxon>
        <taxon>Viridiplantae</taxon>
        <taxon>Streptophyta</taxon>
        <taxon>Embryophyta</taxon>
        <taxon>Tracheophyta</taxon>
        <taxon>Spermatophyta</taxon>
        <taxon>Magnoliopsida</taxon>
        <taxon>eudicotyledons</taxon>
        <taxon>Gunneridae</taxon>
        <taxon>Pentapetalae</taxon>
        <taxon>rosids</taxon>
        <taxon>malvids</taxon>
        <taxon>Malvales</taxon>
        <taxon>Malvaceae</taxon>
        <taxon>Malvoideae</taxon>
        <taxon>Hibiscus</taxon>
    </lineage>
</organism>
<dbReference type="PANTHER" id="PTHR48048:SF81">
    <property type="entry name" value="GLYCOSYLTRANSFERASE"/>
    <property type="match status" value="1"/>
</dbReference>